<protein>
    <submittedName>
        <fullName evidence="5">Hydroxypyruvate isomerase</fullName>
    </submittedName>
</protein>
<dbReference type="Gene3D" id="3.20.20.150">
    <property type="entry name" value="Divalent-metal-dependent TIM barrel enzymes"/>
    <property type="match status" value="1"/>
</dbReference>
<feature type="active site" description="Proton donor/acceptor" evidence="3">
    <location>
        <position position="141"/>
    </location>
</feature>
<keyword evidence="1 2" id="KW-0413">Isomerase</keyword>
<dbReference type="PANTHER" id="PTHR43489:SF6">
    <property type="entry name" value="HYDROXYPYRUVATE ISOMERASE-RELATED"/>
    <property type="match status" value="1"/>
</dbReference>
<keyword evidence="6" id="KW-1185">Reference proteome</keyword>
<dbReference type="NCBIfam" id="NF043033">
    <property type="entry name" value="OxoTetrIsom"/>
    <property type="match status" value="1"/>
</dbReference>
<dbReference type="InterPro" id="IPR013022">
    <property type="entry name" value="Xyl_isomerase-like_TIM-brl"/>
</dbReference>
<dbReference type="Pfam" id="PF01261">
    <property type="entry name" value="AP_endonuc_2"/>
    <property type="match status" value="1"/>
</dbReference>
<dbReference type="FunFam" id="3.20.20.150:FF:000007">
    <property type="entry name" value="Hydroxypyruvate isomerase"/>
    <property type="match status" value="1"/>
</dbReference>
<evidence type="ECO:0000313" key="6">
    <source>
        <dbReference type="Proteomes" id="UP000295783"/>
    </source>
</evidence>
<feature type="domain" description="Xylose isomerase-like TIM barrel" evidence="4">
    <location>
        <begin position="21"/>
        <end position="252"/>
    </location>
</feature>
<dbReference type="Proteomes" id="UP000295783">
    <property type="component" value="Unassembled WGS sequence"/>
</dbReference>
<dbReference type="GO" id="GO:0008903">
    <property type="term" value="F:hydroxypyruvate isomerase activity"/>
    <property type="evidence" value="ECO:0007669"/>
    <property type="project" value="TreeGrafter"/>
</dbReference>
<dbReference type="PANTHER" id="PTHR43489">
    <property type="entry name" value="ISOMERASE"/>
    <property type="match status" value="1"/>
</dbReference>
<sequence>MIRLAANLSMMFNEWPFMERFRAARDNGFDAVEFLFPYDFAADEIAAALQKNGLTQALFNLPPGDWEAGERGIAALPDRMLEFRSGVALALRYAEIFGTRRLHVMSGRAERRDAAACSAYRDALRYACDEAGPAGIEIMIEPINRRDMPGYFLDDFAFAADLIAELARPNLRLQFDIYHRQILQGDVIRGLQALFPLIGHVQIAGVPERHEPGSGELDDIRILRELEALGYQGFVGCEYRPAAGTVAGLAWRDRI</sequence>
<dbReference type="SUPFAM" id="SSF51658">
    <property type="entry name" value="Xylose isomerase-like"/>
    <property type="match status" value="1"/>
</dbReference>
<dbReference type="RefSeq" id="WP_133612587.1">
    <property type="nucleotide sequence ID" value="NZ_SNYW01000006.1"/>
</dbReference>
<keyword evidence="5" id="KW-0670">Pyruvate</keyword>
<dbReference type="GO" id="GO:0046487">
    <property type="term" value="P:glyoxylate metabolic process"/>
    <property type="evidence" value="ECO:0007669"/>
    <property type="project" value="TreeGrafter"/>
</dbReference>
<dbReference type="OrthoDB" id="9786584at2"/>
<evidence type="ECO:0000313" key="5">
    <source>
        <dbReference type="EMBL" id="TDQ84572.1"/>
    </source>
</evidence>
<dbReference type="InterPro" id="IPR026040">
    <property type="entry name" value="HyI-like"/>
</dbReference>
<comment type="similarity">
    <text evidence="2">Belongs to the hyi family.</text>
</comment>
<evidence type="ECO:0000256" key="3">
    <source>
        <dbReference type="PIRSR" id="PIRSR006241-50"/>
    </source>
</evidence>
<dbReference type="AlphaFoldDB" id="A0A4R6WSE6"/>
<dbReference type="InterPro" id="IPR050417">
    <property type="entry name" value="Sugar_Epim/Isomerase"/>
</dbReference>
<dbReference type="EMBL" id="SNYW01000006">
    <property type="protein sequence ID" value="TDQ84572.1"/>
    <property type="molecule type" value="Genomic_DNA"/>
</dbReference>
<comment type="caution">
    <text evidence="5">The sequence shown here is derived from an EMBL/GenBank/DDBJ whole genome shotgun (WGS) entry which is preliminary data.</text>
</comment>
<gene>
    <name evidence="5" type="ORF">A8950_1131</name>
</gene>
<evidence type="ECO:0000256" key="2">
    <source>
        <dbReference type="PIRNR" id="PIRNR006241"/>
    </source>
</evidence>
<reference evidence="5 6" key="1">
    <citation type="submission" date="2019-03" db="EMBL/GenBank/DDBJ databases">
        <title>Genomic Encyclopedia of Type Strains, Phase III (KMG-III): the genomes of soil and plant-associated and newly described type strains.</title>
        <authorList>
            <person name="Whitman W."/>
        </authorList>
    </citation>
    <scope>NUCLEOTIDE SEQUENCE [LARGE SCALE GENOMIC DNA]</scope>
    <source>
        <strain evidence="5 6">CGMCC 1.7660</strain>
    </source>
</reference>
<organism evidence="5 6">
    <name type="scientific">Dongia mobilis</name>
    <dbReference type="NCBI Taxonomy" id="578943"/>
    <lineage>
        <taxon>Bacteria</taxon>
        <taxon>Pseudomonadati</taxon>
        <taxon>Pseudomonadota</taxon>
        <taxon>Alphaproteobacteria</taxon>
        <taxon>Rhodospirillales</taxon>
        <taxon>Dongiaceae</taxon>
        <taxon>Dongia</taxon>
    </lineage>
</organism>
<proteinExistence type="inferred from homology"/>
<dbReference type="InterPro" id="IPR053398">
    <property type="entry name" value="HPT_OtnI_isomerases"/>
</dbReference>
<accession>A0A4R6WSE6</accession>
<dbReference type="InterPro" id="IPR036237">
    <property type="entry name" value="Xyl_isomerase-like_sf"/>
</dbReference>
<dbReference type="PIRSF" id="PIRSF006241">
    <property type="entry name" value="HyI"/>
    <property type="match status" value="1"/>
</dbReference>
<evidence type="ECO:0000259" key="4">
    <source>
        <dbReference type="Pfam" id="PF01261"/>
    </source>
</evidence>
<feature type="active site" description="Proton donor/acceptor" evidence="3">
    <location>
        <position position="238"/>
    </location>
</feature>
<evidence type="ECO:0000256" key="1">
    <source>
        <dbReference type="ARBA" id="ARBA00023235"/>
    </source>
</evidence>
<name>A0A4R6WSE6_9PROT</name>